<dbReference type="KEGG" id="rme:Rmet_2560"/>
<keyword evidence="2" id="KW-1185">Reference proteome</keyword>
<protein>
    <submittedName>
        <fullName evidence="1">Uncharacterized protein</fullName>
    </submittedName>
</protein>
<evidence type="ECO:0000313" key="1">
    <source>
        <dbReference type="EMBL" id="ABF09437.1"/>
    </source>
</evidence>
<name>Q1LK89_CUPMC</name>
<dbReference type="AlphaFoldDB" id="Q1LK89"/>
<organism evidence="1 2">
    <name type="scientific">Cupriavidus metallidurans (strain ATCC 43123 / DSM 2839 / NBRC 102507 / CH34)</name>
    <name type="common">Ralstonia metallidurans</name>
    <dbReference type="NCBI Taxonomy" id="266264"/>
    <lineage>
        <taxon>Bacteria</taxon>
        <taxon>Pseudomonadati</taxon>
        <taxon>Pseudomonadota</taxon>
        <taxon>Betaproteobacteria</taxon>
        <taxon>Burkholderiales</taxon>
        <taxon>Burkholderiaceae</taxon>
        <taxon>Cupriavidus</taxon>
    </lineage>
</organism>
<dbReference type="EMBL" id="CP000352">
    <property type="protein sequence ID" value="ABF09437.1"/>
    <property type="molecule type" value="Genomic_DNA"/>
</dbReference>
<gene>
    <name evidence="1" type="ordered locus">Rmet_2560</name>
</gene>
<dbReference type="HOGENOM" id="CLU_936390_0_0_4"/>
<proteinExistence type="predicted"/>
<accession>Q1LK89</accession>
<dbReference type="Pfam" id="PF18928">
    <property type="entry name" value="DUF5677"/>
    <property type="match status" value="1"/>
</dbReference>
<sequence length="305" mass="34140">MGARVSEQAEGQEIPDIKRVEVSPEELAKFTDEEDFTGLSVDLMIEQGSWTCLTASLLPGETRKWDRDQAILGGLLVRFYKLASALLDQTCQHRRETTFVLGRLAIECMINIQYLVSTNSKAVYQAYVIDSLRHEKKLMDRIETNIASRSGVMLPIEARMLGSIQKSFDKSGVKPEEVTKQAAKPWKDVDLYQRADAVGLGEAYLGLFGGPSHNVHGSWQDLIEYHLHHDGEGFTPELAWHRPRPQVLFTLARIGVETLMAYLEHFAGDGAEGVISELQDLGDRIEIANRAHEAFLSARQSKETA</sequence>
<evidence type="ECO:0000313" key="2">
    <source>
        <dbReference type="Proteomes" id="UP000002429"/>
    </source>
</evidence>
<dbReference type="eggNOG" id="ENOG50336R2">
    <property type="taxonomic scope" value="Bacteria"/>
</dbReference>
<dbReference type="STRING" id="266264.Rmet_2560"/>
<reference evidence="2" key="1">
    <citation type="journal article" date="2010" name="PLoS ONE">
        <title>The complete genome sequence of Cupriavidus metallidurans strain CH34, a master survivalist in harsh and anthropogenic environments.</title>
        <authorList>
            <person name="Janssen P.J."/>
            <person name="Van Houdt R."/>
            <person name="Moors H."/>
            <person name="Monsieurs P."/>
            <person name="Morin N."/>
            <person name="Michaux A."/>
            <person name="Benotmane M.A."/>
            <person name="Leys N."/>
            <person name="Vallaeys T."/>
            <person name="Lapidus A."/>
            <person name="Monchy S."/>
            <person name="Medigue C."/>
            <person name="Taghavi S."/>
            <person name="McCorkle S."/>
            <person name="Dunn J."/>
            <person name="van der Lelie D."/>
            <person name="Mergeay M."/>
        </authorList>
    </citation>
    <scope>NUCLEOTIDE SEQUENCE [LARGE SCALE GENOMIC DNA]</scope>
    <source>
        <strain evidence="2">ATCC 43123 / DSM 2839 / NBRC 102507 / CH34</strain>
    </source>
</reference>
<dbReference type="InterPro" id="IPR043733">
    <property type="entry name" value="DUF5677"/>
</dbReference>
<dbReference type="Proteomes" id="UP000002429">
    <property type="component" value="Chromosome"/>
</dbReference>